<dbReference type="EC" id="2.7.13.3" evidence="2"/>
<dbReference type="AlphaFoldDB" id="A0A6P1W2C9"/>
<evidence type="ECO:0000256" key="2">
    <source>
        <dbReference type="ARBA" id="ARBA00012438"/>
    </source>
</evidence>
<evidence type="ECO:0000313" key="10">
    <source>
        <dbReference type="EMBL" id="QHV98728.1"/>
    </source>
</evidence>
<evidence type="ECO:0000256" key="1">
    <source>
        <dbReference type="ARBA" id="ARBA00000085"/>
    </source>
</evidence>
<proteinExistence type="predicted"/>
<dbReference type="EMBL" id="CP045997">
    <property type="protein sequence ID" value="QHV98728.1"/>
    <property type="molecule type" value="Genomic_DNA"/>
</dbReference>
<dbReference type="PANTHER" id="PTHR41523">
    <property type="entry name" value="TWO-COMPONENT SYSTEM SENSOR PROTEIN"/>
    <property type="match status" value="1"/>
</dbReference>
<dbReference type="Pfam" id="PF02518">
    <property type="entry name" value="HATPase_c"/>
    <property type="match status" value="1"/>
</dbReference>
<dbReference type="InterPro" id="IPR036890">
    <property type="entry name" value="HATPase_C_sf"/>
</dbReference>
<keyword evidence="4" id="KW-0808">Transferase</keyword>
<dbReference type="RefSeq" id="WP_162389137.1">
    <property type="nucleotide sequence ID" value="NZ_CP045997.1"/>
</dbReference>
<evidence type="ECO:0000256" key="3">
    <source>
        <dbReference type="ARBA" id="ARBA00022553"/>
    </source>
</evidence>
<keyword evidence="6" id="KW-0418">Kinase</keyword>
<evidence type="ECO:0000256" key="8">
    <source>
        <dbReference type="SAM" id="Coils"/>
    </source>
</evidence>
<keyword evidence="11" id="KW-1185">Reference proteome</keyword>
<feature type="domain" description="Histidine kinase/HSP90-like ATPase" evidence="9">
    <location>
        <begin position="654"/>
        <end position="752"/>
    </location>
</feature>
<dbReference type="GO" id="GO:0005524">
    <property type="term" value="F:ATP binding"/>
    <property type="evidence" value="ECO:0007669"/>
    <property type="project" value="UniProtKB-KW"/>
</dbReference>
<sequence>MSRCRIVLIAVMVATALNPYRVWSQAQDRIDSLKRQLVHASTDINRTRLLLQISQQYYDQFKIDRQAIEYSDVRKKHALLDSAIGYASRVTSLPVAANQLRQKAQALYLLAECFSFGERYDSTRTISYYQQALKAYKQLEDKPRTVEVLEEYADVVRLRVGAKKALPLLIEKLAIQKSYGDTTIYLTLERIGSLHQSIGNYQLALQASLQSLRLAEHSKNLNYQITINGRLADLYELLSDYQRAINFSLKRLRVIRSHRDIESNNLLAGQYKTLMTLYQKNHQVPQARQQALAIIELARHDPNHESINLTNSLVQSYVFLGQYERAERLYRHMMPLFKKSDNFTALTNFNKQLGEFYWLTRRFEQARYFYQIALTASQQGRFPNETVSIHRALFQIDSAQGNLRSALQHFQLATAINDSLFNQTKNRLFEELRTQYETEQKDKDLHLQNQRIQVLSQQQQLQTQQSQQDRLVRNSIGLGAFMLLLLLGLTYNRFRLKKRSNQQLQQQHELLQAQQHQLQAQHQELQAHQQVLHAQQNQIHHKNQDLQRLLDEQERLMKEIHHRVKNNLQVVMSLLNSQASYLSDNAALSAIQQSQHRVQAMALIHQKLYQGEGIARIRIADYIQEVVAYLQESYELPQPIGFAVQVEPIELDVIQAVPLGLIINEAITNALKYAFPHDRPGTISLVFRRLSPAIFELRITDDGVGLPADYDPAHSRSLGMSLIEGFSQQLGGELSLISQGGLTIQLTFSDHQLTSFSTPADYSYQ</sequence>
<reference evidence="10 11" key="1">
    <citation type="submission" date="2019-11" db="EMBL/GenBank/DDBJ databases">
        <title>Spirosoma endbachense sp. nov., isolated from a natural salt meadow.</title>
        <authorList>
            <person name="Rojas J."/>
            <person name="Ambika Manirajan B."/>
            <person name="Ratering S."/>
            <person name="Suarez C."/>
            <person name="Geissler-Plaum R."/>
            <person name="Schnell S."/>
        </authorList>
    </citation>
    <scope>NUCLEOTIDE SEQUENCE [LARGE SCALE GENOMIC DNA]</scope>
    <source>
        <strain evidence="10 11">I-24</strain>
    </source>
</reference>
<feature type="coiled-coil region" evidence="8">
    <location>
        <begin position="494"/>
        <end position="563"/>
    </location>
</feature>
<dbReference type="InterPro" id="IPR019734">
    <property type="entry name" value="TPR_rpt"/>
</dbReference>
<dbReference type="InterPro" id="IPR011495">
    <property type="entry name" value="Sig_transdc_His_kin_sub2_dim/P"/>
</dbReference>
<dbReference type="Proteomes" id="UP000464577">
    <property type="component" value="Chromosome"/>
</dbReference>
<evidence type="ECO:0000256" key="4">
    <source>
        <dbReference type="ARBA" id="ARBA00022679"/>
    </source>
</evidence>
<dbReference type="Gene3D" id="1.25.40.10">
    <property type="entry name" value="Tetratricopeptide repeat domain"/>
    <property type="match status" value="2"/>
</dbReference>
<name>A0A6P1W2C9_9BACT</name>
<keyword evidence="8" id="KW-0175">Coiled coil</keyword>
<evidence type="ECO:0000259" key="9">
    <source>
        <dbReference type="SMART" id="SM00387"/>
    </source>
</evidence>
<keyword evidence="3" id="KW-0597">Phosphoprotein</keyword>
<dbReference type="InterPro" id="IPR011990">
    <property type="entry name" value="TPR-like_helical_dom_sf"/>
</dbReference>
<dbReference type="SMART" id="SM00028">
    <property type="entry name" value="TPR"/>
    <property type="match status" value="5"/>
</dbReference>
<dbReference type="PANTHER" id="PTHR41523:SF8">
    <property type="entry name" value="ETHYLENE RESPONSE SENSOR PROTEIN"/>
    <property type="match status" value="1"/>
</dbReference>
<keyword evidence="7" id="KW-0067">ATP-binding</keyword>
<comment type="catalytic activity">
    <reaction evidence="1">
        <text>ATP + protein L-histidine = ADP + protein N-phospho-L-histidine.</text>
        <dbReference type="EC" id="2.7.13.3"/>
    </reaction>
</comment>
<dbReference type="GO" id="GO:0004673">
    <property type="term" value="F:protein histidine kinase activity"/>
    <property type="evidence" value="ECO:0007669"/>
    <property type="project" value="UniProtKB-EC"/>
</dbReference>
<dbReference type="InterPro" id="IPR003594">
    <property type="entry name" value="HATPase_dom"/>
</dbReference>
<dbReference type="Gene3D" id="3.30.450.20">
    <property type="entry name" value="PAS domain"/>
    <property type="match status" value="1"/>
</dbReference>
<dbReference type="SMART" id="SM00387">
    <property type="entry name" value="HATPase_c"/>
    <property type="match status" value="1"/>
</dbReference>
<dbReference type="SUPFAM" id="SSF48452">
    <property type="entry name" value="TPR-like"/>
    <property type="match status" value="2"/>
</dbReference>
<dbReference type="KEGG" id="senf:GJR95_28635"/>
<gene>
    <name evidence="10" type="ORF">GJR95_28635</name>
</gene>
<evidence type="ECO:0000256" key="5">
    <source>
        <dbReference type="ARBA" id="ARBA00022741"/>
    </source>
</evidence>
<evidence type="ECO:0000256" key="6">
    <source>
        <dbReference type="ARBA" id="ARBA00022777"/>
    </source>
</evidence>
<organism evidence="10 11">
    <name type="scientific">Spirosoma endbachense</name>
    <dbReference type="NCBI Taxonomy" id="2666025"/>
    <lineage>
        <taxon>Bacteria</taxon>
        <taxon>Pseudomonadati</taxon>
        <taxon>Bacteroidota</taxon>
        <taxon>Cytophagia</taxon>
        <taxon>Cytophagales</taxon>
        <taxon>Cytophagaceae</taxon>
        <taxon>Spirosoma</taxon>
    </lineage>
</organism>
<evidence type="ECO:0000313" key="11">
    <source>
        <dbReference type="Proteomes" id="UP000464577"/>
    </source>
</evidence>
<accession>A0A6P1W2C9</accession>
<evidence type="ECO:0000256" key="7">
    <source>
        <dbReference type="ARBA" id="ARBA00022840"/>
    </source>
</evidence>
<protein>
    <recommendedName>
        <fullName evidence="2">histidine kinase</fullName>
        <ecNumber evidence="2">2.7.13.3</ecNumber>
    </recommendedName>
</protein>
<keyword evidence="5" id="KW-0547">Nucleotide-binding</keyword>
<dbReference type="Pfam" id="PF07568">
    <property type="entry name" value="HisKA_2"/>
    <property type="match status" value="1"/>
</dbReference>
<dbReference type="SUPFAM" id="SSF55874">
    <property type="entry name" value="ATPase domain of HSP90 chaperone/DNA topoisomerase II/histidine kinase"/>
    <property type="match status" value="1"/>
</dbReference>
<dbReference type="Gene3D" id="3.30.565.10">
    <property type="entry name" value="Histidine kinase-like ATPase, C-terminal domain"/>
    <property type="match status" value="1"/>
</dbReference>